<feature type="domain" description="Nucleotidyl transferase" evidence="10">
    <location>
        <begin position="5"/>
        <end position="147"/>
    </location>
</feature>
<dbReference type="Pfam" id="PF00483">
    <property type="entry name" value="NTP_transferase"/>
    <property type="match status" value="1"/>
</dbReference>
<dbReference type="GO" id="GO:0005085">
    <property type="term" value="F:guanyl-nucleotide exchange factor activity"/>
    <property type="evidence" value="ECO:0000318"/>
    <property type="project" value="GO_Central"/>
</dbReference>
<dbReference type="GO" id="GO:0005851">
    <property type="term" value="C:eukaryotic translation initiation factor 2B complex"/>
    <property type="evidence" value="ECO:0000318"/>
    <property type="project" value="GO_Central"/>
</dbReference>
<dbReference type="InterPro" id="IPR005835">
    <property type="entry name" value="NTP_transferase_dom"/>
</dbReference>
<evidence type="ECO:0000256" key="6">
    <source>
        <dbReference type="ARBA" id="ARBA00044196"/>
    </source>
</evidence>
<dbReference type="AlphaFoldDB" id="A0A0K9PP79"/>
<organism evidence="12 13">
    <name type="scientific">Zostera marina</name>
    <name type="common">Eelgrass</name>
    <dbReference type="NCBI Taxonomy" id="29655"/>
    <lineage>
        <taxon>Eukaryota</taxon>
        <taxon>Viridiplantae</taxon>
        <taxon>Streptophyta</taxon>
        <taxon>Embryophyta</taxon>
        <taxon>Tracheophyta</taxon>
        <taxon>Spermatophyta</taxon>
        <taxon>Magnoliopsida</taxon>
        <taxon>Liliopsida</taxon>
        <taxon>Zosteraceae</taxon>
        <taxon>Zostera</taxon>
    </lineage>
</organism>
<comment type="caution">
    <text evidence="12">The sequence shown here is derived from an EMBL/GenBank/DDBJ whole genome shotgun (WGS) entry which is preliminary data.</text>
</comment>
<keyword evidence="3" id="KW-0963">Cytoplasm</keyword>
<evidence type="ECO:0000256" key="8">
    <source>
        <dbReference type="ARBA" id="ARBA00045373"/>
    </source>
</evidence>
<evidence type="ECO:0000313" key="12">
    <source>
        <dbReference type="EMBL" id="KMZ70027.1"/>
    </source>
</evidence>
<dbReference type="InterPro" id="IPR056764">
    <property type="entry name" value="LbH_EIF2B3/5"/>
</dbReference>
<dbReference type="Gene3D" id="2.160.10.10">
    <property type="entry name" value="Hexapeptide repeat proteins"/>
    <property type="match status" value="1"/>
</dbReference>
<name>A0A0K9PP79_ZOSMR</name>
<comment type="subcellular location">
    <subcellularLocation>
        <location evidence="1">Cytoplasm</location>
        <location evidence="1">Cytosol</location>
    </subcellularLocation>
</comment>
<dbReference type="GO" id="GO:0003743">
    <property type="term" value="F:translation initiation factor activity"/>
    <property type="evidence" value="ECO:0000318"/>
    <property type="project" value="GO_Central"/>
</dbReference>
<dbReference type="GO" id="GO:0002183">
    <property type="term" value="P:cytoplasmic translational initiation"/>
    <property type="evidence" value="ECO:0000318"/>
    <property type="project" value="GO_Central"/>
</dbReference>
<dbReference type="EMBL" id="LFYR01000731">
    <property type="protein sequence ID" value="KMZ70027.1"/>
    <property type="molecule type" value="Genomic_DNA"/>
</dbReference>
<comment type="similarity">
    <text evidence="2">Belongs to the eIF-2B gamma/epsilon subunits family.</text>
</comment>
<evidence type="ECO:0000256" key="1">
    <source>
        <dbReference type="ARBA" id="ARBA00004514"/>
    </source>
</evidence>
<evidence type="ECO:0000256" key="3">
    <source>
        <dbReference type="ARBA" id="ARBA00022490"/>
    </source>
</evidence>
<evidence type="ECO:0000256" key="7">
    <source>
        <dbReference type="ARBA" id="ARBA00044229"/>
    </source>
</evidence>
<dbReference type="SUPFAM" id="SSF53448">
    <property type="entry name" value="Nucleotide-diphospho-sugar transferases"/>
    <property type="match status" value="1"/>
</dbReference>
<dbReference type="Pfam" id="PF25084">
    <property type="entry name" value="LbH_EIF2B"/>
    <property type="match status" value="1"/>
</dbReference>
<feature type="domain" description="EIF2B subunit epsilon/gamma LbH" evidence="11">
    <location>
        <begin position="362"/>
        <end position="454"/>
    </location>
</feature>
<evidence type="ECO:0000256" key="9">
    <source>
        <dbReference type="ARBA" id="ARBA00046432"/>
    </source>
</evidence>
<keyword evidence="4 12" id="KW-0396">Initiation factor</keyword>
<sequence>MNFQVVVLVGGASKTLTPLVSKDVPKALLPVANRPVLSYVLELLESNELKDLIVVVQGQDAAVKVGSWISSAYADRLNVEVATVAEDLGTAGALRVVAPHLVANDVMVVSGDLVTDVSPGALAAAHRRHDAVVTALLCPAPVSGASDSGASGGKDKAKKQVRYNIVGLDPTQQFLLLLAAGTEIEKDIRVQKSILRAAGQMEIRADLMDAHLYAFKRSALQEILVANEKFQSIRQDILPYLVRSQLRSELSSNYQSDMEESWHGKDTVQNIQTWRSQHQAGARLSFPDLHSLGFNDGNRKVNDHLPATRKSHKCCAYIASKSTYCARVNSVQSFCDITRDVIGDSSHLSGYSFSLQNNIIHPSAQLGIKTTVGPQCMLDEGSQLGDKCSVKRSVIGRHCRIGSNVKIVNSIVMNHVTIEDGCLVQGSIVCSNVQLQEHAVLKDCQIGAGYVVTAGSEYKAESFTKK</sequence>
<accession>A0A0K9PP79</accession>
<dbReference type="Gene3D" id="3.90.550.10">
    <property type="entry name" value="Spore Coat Polysaccharide Biosynthesis Protein SpsA, Chain A"/>
    <property type="match status" value="1"/>
</dbReference>
<evidence type="ECO:0000256" key="5">
    <source>
        <dbReference type="ARBA" id="ARBA00022917"/>
    </source>
</evidence>
<gene>
    <name evidence="12" type="ORF">ZOSMA_200G00320</name>
</gene>
<dbReference type="GO" id="GO:0005829">
    <property type="term" value="C:cytosol"/>
    <property type="evidence" value="ECO:0007669"/>
    <property type="project" value="UniProtKB-SubCell"/>
</dbReference>
<dbReference type="InterPro" id="IPR051960">
    <property type="entry name" value="eIF2B_gamma"/>
</dbReference>
<evidence type="ECO:0000313" key="13">
    <source>
        <dbReference type="Proteomes" id="UP000036987"/>
    </source>
</evidence>
<dbReference type="Proteomes" id="UP000036987">
    <property type="component" value="Unassembled WGS sequence"/>
</dbReference>
<reference evidence="13" key="1">
    <citation type="journal article" date="2016" name="Nature">
        <title>The genome of the seagrass Zostera marina reveals angiosperm adaptation to the sea.</title>
        <authorList>
            <person name="Olsen J.L."/>
            <person name="Rouze P."/>
            <person name="Verhelst B."/>
            <person name="Lin Y.-C."/>
            <person name="Bayer T."/>
            <person name="Collen J."/>
            <person name="Dattolo E."/>
            <person name="De Paoli E."/>
            <person name="Dittami S."/>
            <person name="Maumus F."/>
            <person name="Michel G."/>
            <person name="Kersting A."/>
            <person name="Lauritano C."/>
            <person name="Lohaus R."/>
            <person name="Toepel M."/>
            <person name="Tonon T."/>
            <person name="Vanneste K."/>
            <person name="Amirebrahimi M."/>
            <person name="Brakel J."/>
            <person name="Bostroem C."/>
            <person name="Chovatia M."/>
            <person name="Grimwood J."/>
            <person name="Jenkins J.W."/>
            <person name="Jueterbock A."/>
            <person name="Mraz A."/>
            <person name="Stam W.T."/>
            <person name="Tice H."/>
            <person name="Bornberg-Bauer E."/>
            <person name="Green P.J."/>
            <person name="Pearson G.A."/>
            <person name="Procaccini G."/>
            <person name="Duarte C.M."/>
            <person name="Schmutz J."/>
            <person name="Reusch T.B.H."/>
            <person name="Van de Peer Y."/>
        </authorList>
    </citation>
    <scope>NUCLEOTIDE SEQUENCE [LARGE SCALE GENOMIC DNA]</scope>
    <source>
        <strain evidence="13">cv. Finnish</strain>
    </source>
</reference>
<evidence type="ECO:0000256" key="2">
    <source>
        <dbReference type="ARBA" id="ARBA00007878"/>
    </source>
</evidence>
<keyword evidence="13" id="KW-1185">Reference proteome</keyword>
<comment type="function">
    <text evidence="8">Acts as a component of the translation initiation factor 2B (eIF2B) complex, which catalyzes the exchange of GDP for GTP on the eukaryotic initiation factor 2 (eIF2) complex gamma subunit. Its guanine nucleotide exchange factor activity is repressed when bound to eIF2 complex phosphorylated on the alpha subunit, thereby limiting the amount of methionyl-initiator methionine tRNA available to the ribosome and consequently global translation is repressed.</text>
</comment>
<dbReference type="CDD" id="cd04652">
    <property type="entry name" value="LbH_eIF2B_gamma_C"/>
    <property type="match status" value="1"/>
</dbReference>
<dbReference type="OMA" id="NCVINPK"/>
<keyword evidence="5" id="KW-0648">Protein biosynthesis</keyword>
<dbReference type="PANTHER" id="PTHR45989">
    <property type="entry name" value="TRANSLATION INITIATION FACTOR EIF-2B SUBUNIT GAMMA"/>
    <property type="match status" value="1"/>
</dbReference>
<proteinExistence type="inferred from homology"/>
<dbReference type="STRING" id="29655.A0A0K9PP79"/>
<dbReference type="CDD" id="cd04198">
    <property type="entry name" value="eIF-2B_gamma_N"/>
    <property type="match status" value="1"/>
</dbReference>
<evidence type="ECO:0000259" key="10">
    <source>
        <dbReference type="Pfam" id="PF00483"/>
    </source>
</evidence>
<comment type="subunit">
    <text evidence="9">Component of the translation initiation factor 2B (eIF2B) complex which is a heterodecamer of two sets of five different subunits: alpha, beta, gamma, delta and epsilon. Subunits alpha, beta and delta comprise a regulatory subcomplex and subunits epsilon and gamma comprise a catalytic subcomplex. Within the complex, the hexameric regulatory complex resides at the center, with the two heterodimeric catalytic subcomplexes bound on opposite sides.</text>
</comment>
<dbReference type="PANTHER" id="PTHR45989:SF1">
    <property type="entry name" value="TRANSLATION INITIATION FACTOR EIF-2B SUBUNIT GAMMA"/>
    <property type="match status" value="1"/>
</dbReference>
<dbReference type="InterPro" id="IPR029044">
    <property type="entry name" value="Nucleotide-diphossugar_trans"/>
</dbReference>
<evidence type="ECO:0000256" key="4">
    <source>
        <dbReference type="ARBA" id="ARBA00022540"/>
    </source>
</evidence>
<protein>
    <recommendedName>
        <fullName evidence="6">Translation initiation factor eIF2B subunit gamma</fullName>
    </recommendedName>
    <alternativeName>
        <fullName evidence="7">eIF2B GDP-GTP exchange factor subunit gamma</fullName>
    </alternativeName>
</protein>
<dbReference type="OrthoDB" id="10250549at2759"/>
<evidence type="ECO:0000259" key="11">
    <source>
        <dbReference type="Pfam" id="PF25084"/>
    </source>
</evidence>